<feature type="compositionally biased region" description="Basic residues" evidence="1">
    <location>
        <begin position="200"/>
        <end position="213"/>
    </location>
</feature>
<gene>
    <name evidence="2" type="ORF">NPIL_646831</name>
</gene>
<reference evidence="2" key="1">
    <citation type="submission" date="2020-08" db="EMBL/GenBank/DDBJ databases">
        <title>Multicomponent nature underlies the extraordinary mechanical properties of spider dragline silk.</title>
        <authorList>
            <person name="Kono N."/>
            <person name="Nakamura H."/>
            <person name="Mori M."/>
            <person name="Yoshida Y."/>
            <person name="Ohtoshi R."/>
            <person name="Malay A.D."/>
            <person name="Moran D.A.P."/>
            <person name="Tomita M."/>
            <person name="Numata K."/>
            <person name="Arakawa K."/>
        </authorList>
    </citation>
    <scope>NUCLEOTIDE SEQUENCE</scope>
</reference>
<dbReference type="Proteomes" id="UP000887013">
    <property type="component" value="Unassembled WGS sequence"/>
</dbReference>
<dbReference type="AlphaFoldDB" id="A0A8X6NC44"/>
<proteinExistence type="predicted"/>
<organism evidence="2 3">
    <name type="scientific">Nephila pilipes</name>
    <name type="common">Giant wood spider</name>
    <name type="synonym">Nephila maculata</name>
    <dbReference type="NCBI Taxonomy" id="299642"/>
    <lineage>
        <taxon>Eukaryota</taxon>
        <taxon>Metazoa</taxon>
        <taxon>Ecdysozoa</taxon>
        <taxon>Arthropoda</taxon>
        <taxon>Chelicerata</taxon>
        <taxon>Arachnida</taxon>
        <taxon>Araneae</taxon>
        <taxon>Araneomorphae</taxon>
        <taxon>Entelegynae</taxon>
        <taxon>Araneoidea</taxon>
        <taxon>Nephilidae</taxon>
        <taxon>Nephila</taxon>
    </lineage>
</organism>
<dbReference type="EMBL" id="BMAW01056612">
    <property type="protein sequence ID" value="GFT06622.1"/>
    <property type="molecule type" value="Genomic_DNA"/>
</dbReference>
<accession>A0A8X6NC44</accession>
<feature type="region of interest" description="Disordered" evidence="1">
    <location>
        <begin position="162"/>
        <end position="222"/>
    </location>
</feature>
<name>A0A8X6NC44_NEPPI</name>
<sequence length="222" mass="24489">MGVSPVVTEAISRFLWDLAQYVKVRVKNEVLSIITVFHPFAYLAFPSGTKDPHYFHLSSLFYVGSDPDFGIDGNNFSPGEVVQYGVRSRLWYCWKELLTTSSLESYIISLLAIVSAVILSQFRSHAQSDLEPSFGTKAQKDPISPLPPTLVAFLGPTSPSAVPIASPRTETSSTNSEKPVTSSQPPETSSELTVASVVQHGKHSEKFKRKRSLFKKDVKLPN</sequence>
<evidence type="ECO:0000256" key="1">
    <source>
        <dbReference type="SAM" id="MobiDB-lite"/>
    </source>
</evidence>
<evidence type="ECO:0000313" key="3">
    <source>
        <dbReference type="Proteomes" id="UP000887013"/>
    </source>
</evidence>
<protein>
    <submittedName>
        <fullName evidence="2">Uncharacterized protein</fullName>
    </submittedName>
</protein>
<evidence type="ECO:0000313" key="2">
    <source>
        <dbReference type="EMBL" id="GFT06622.1"/>
    </source>
</evidence>
<keyword evidence="3" id="KW-1185">Reference proteome</keyword>
<feature type="compositionally biased region" description="Polar residues" evidence="1">
    <location>
        <begin position="168"/>
        <end position="193"/>
    </location>
</feature>
<comment type="caution">
    <text evidence="2">The sequence shown here is derived from an EMBL/GenBank/DDBJ whole genome shotgun (WGS) entry which is preliminary data.</text>
</comment>